<dbReference type="AlphaFoldDB" id="A0AAJ5WE12"/>
<evidence type="ECO:0000313" key="1">
    <source>
        <dbReference type="EMBL" id="WEK20922.1"/>
    </source>
</evidence>
<organism evidence="1 2">
    <name type="scientific">Candidatus Pedobacter colombiensis</name>
    <dbReference type="NCBI Taxonomy" id="3121371"/>
    <lineage>
        <taxon>Bacteria</taxon>
        <taxon>Pseudomonadati</taxon>
        <taxon>Bacteroidota</taxon>
        <taxon>Sphingobacteriia</taxon>
        <taxon>Sphingobacteriales</taxon>
        <taxon>Sphingobacteriaceae</taxon>
        <taxon>Pedobacter</taxon>
    </lineage>
</organism>
<name>A0AAJ5WE12_9SPHI</name>
<dbReference type="Proteomes" id="UP001214530">
    <property type="component" value="Chromosome"/>
</dbReference>
<reference evidence="1" key="1">
    <citation type="submission" date="2023-03" db="EMBL/GenBank/DDBJ databases">
        <title>Andean soil-derived lignocellulolytic bacterial consortium as a source of novel taxa and putative plastic-active enzymes.</title>
        <authorList>
            <person name="Diaz-Garcia L."/>
            <person name="Chuvochina M."/>
            <person name="Feuerriegel G."/>
            <person name="Bunk B."/>
            <person name="Sproer C."/>
            <person name="Streit W.R."/>
            <person name="Rodriguez L.M."/>
            <person name="Overmann J."/>
            <person name="Jimenez D.J."/>
        </authorList>
    </citation>
    <scope>NUCLEOTIDE SEQUENCE</scope>
    <source>
        <strain evidence="1">MAG 3858</strain>
    </source>
</reference>
<evidence type="ECO:0000313" key="2">
    <source>
        <dbReference type="Proteomes" id="UP001214530"/>
    </source>
</evidence>
<gene>
    <name evidence="1" type="ORF">P0Y49_07200</name>
</gene>
<protein>
    <submittedName>
        <fullName evidence="1">Uncharacterized protein</fullName>
    </submittedName>
</protein>
<proteinExistence type="predicted"/>
<dbReference type="EMBL" id="CP119313">
    <property type="protein sequence ID" value="WEK20922.1"/>
    <property type="molecule type" value="Genomic_DNA"/>
</dbReference>
<accession>A0AAJ5WE12</accession>
<sequence>MNTQLTLLRTLVLKELDPAYFNMDEQRITYWLIEIPLLKEQVFKSMQDEMLGNLDNRLLERHLKQVQYDCIYLMEVLCKYTELPVMAVALYKLAEQCFEQILVHIETRYSGFFNLQNEDLTRKSNCESGSRIRVRFSVDVLAYLFKLLNKAGGLDAGPAAHLMVSLSKNFTTRGIGEGYISVNGLTTRYKQVVQTTAQTTRKLLLKMLKCLDEEFDLG</sequence>